<dbReference type="GO" id="GO:0006281">
    <property type="term" value="P:DNA repair"/>
    <property type="evidence" value="ECO:0007669"/>
    <property type="project" value="UniProtKB-ARBA"/>
</dbReference>
<organism evidence="2 3">
    <name type="scientific">Cinara cedri</name>
    <dbReference type="NCBI Taxonomy" id="506608"/>
    <lineage>
        <taxon>Eukaryota</taxon>
        <taxon>Metazoa</taxon>
        <taxon>Ecdysozoa</taxon>
        <taxon>Arthropoda</taxon>
        <taxon>Hexapoda</taxon>
        <taxon>Insecta</taxon>
        <taxon>Pterygota</taxon>
        <taxon>Neoptera</taxon>
        <taxon>Paraneoptera</taxon>
        <taxon>Hemiptera</taxon>
        <taxon>Sternorrhyncha</taxon>
        <taxon>Aphidomorpha</taxon>
        <taxon>Aphidoidea</taxon>
        <taxon>Aphididae</taxon>
        <taxon>Lachninae</taxon>
        <taxon>Cinara</taxon>
    </lineage>
</organism>
<dbReference type="Proteomes" id="UP000325440">
    <property type="component" value="Unassembled WGS sequence"/>
</dbReference>
<keyword evidence="2" id="KW-0378">Hydrolase</keyword>
<dbReference type="GO" id="GO:0004527">
    <property type="term" value="F:exonuclease activity"/>
    <property type="evidence" value="ECO:0007669"/>
    <property type="project" value="UniProtKB-KW"/>
</dbReference>
<keyword evidence="3" id="KW-1185">Reference proteome</keyword>
<dbReference type="InterPro" id="IPR038717">
    <property type="entry name" value="Tc1-like_DDE_dom"/>
</dbReference>
<gene>
    <name evidence="2" type="ORF">CINCED_3A011405</name>
</gene>
<evidence type="ECO:0000313" key="2">
    <source>
        <dbReference type="EMBL" id="VVC27039.1"/>
    </source>
</evidence>
<dbReference type="OrthoDB" id="6595168at2759"/>
<dbReference type="GO" id="GO:0003676">
    <property type="term" value="F:nucleic acid binding"/>
    <property type="evidence" value="ECO:0007669"/>
    <property type="project" value="InterPro"/>
</dbReference>
<keyword evidence="2" id="KW-0255">Endonuclease</keyword>
<feature type="domain" description="Tc1-like transposase DDE" evidence="1">
    <location>
        <begin position="3"/>
        <end position="89"/>
    </location>
</feature>
<evidence type="ECO:0000259" key="1">
    <source>
        <dbReference type="Pfam" id="PF13358"/>
    </source>
</evidence>
<protein>
    <submittedName>
        <fullName evidence="2">Restriction endonuclease type II-like,Exonuclease, phage-type/RecB, C-terminal</fullName>
    </submittedName>
</protein>
<dbReference type="InterPro" id="IPR011335">
    <property type="entry name" value="Restrct_endonuc-II-like"/>
</dbReference>
<dbReference type="Pfam" id="PF13358">
    <property type="entry name" value="DDE_3"/>
    <property type="match status" value="1"/>
</dbReference>
<keyword evidence="2" id="KW-0540">Nuclease</keyword>
<dbReference type="AlphaFoldDB" id="A0A5E4MCP9"/>
<dbReference type="InterPro" id="IPR011604">
    <property type="entry name" value="PDDEXK-like_dom_sf"/>
</dbReference>
<evidence type="ECO:0000313" key="3">
    <source>
        <dbReference type="Proteomes" id="UP000325440"/>
    </source>
</evidence>
<sequence>MSGRVAANDYLDILNDEIFTIASILLPNIVILQDDNAPIHRAKKVQSWFNEHQNIIKHLSWPAQSPDLNIIETIWGFIYMKYSYRFINIDQVKTKEMSIREILSSLTGHGFYSCYCKGKTKNCACFKDLTESQIVDYKRLYLEKLSLSKKQINDLKMRTRKKTKVKNVKRAFYNEKVQPAGLIVDINMPFLAASPDNVIDNESLVEIKCPASAKELAP</sequence>
<dbReference type="Gene3D" id="3.30.420.10">
    <property type="entry name" value="Ribonuclease H-like superfamily/Ribonuclease H"/>
    <property type="match status" value="1"/>
</dbReference>
<dbReference type="InterPro" id="IPR036397">
    <property type="entry name" value="RNaseH_sf"/>
</dbReference>
<reference evidence="2 3" key="1">
    <citation type="submission" date="2019-08" db="EMBL/GenBank/DDBJ databases">
        <authorList>
            <person name="Alioto T."/>
            <person name="Alioto T."/>
            <person name="Gomez Garrido J."/>
        </authorList>
    </citation>
    <scope>NUCLEOTIDE SEQUENCE [LARGE SCALE GENOMIC DNA]</scope>
</reference>
<dbReference type="EMBL" id="CABPRJ010000058">
    <property type="protein sequence ID" value="VVC27039.1"/>
    <property type="molecule type" value="Genomic_DNA"/>
</dbReference>
<dbReference type="SUPFAM" id="SSF52980">
    <property type="entry name" value="Restriction endonuclease-like"/>
    <property type="match status" value="1"/>
</dbReference>
<keyword evidence="2" id="KW-0269">Exonuclease</keyword>
<name>A0A5E4MCP9_9HEMI</name>
<dbReference type="Gene3D" id="3.90.320.10">
    <property type="match status" value="1"/>
</dbReference>
<proteinExistence type="predicted"/>
<dbReference type="GO" id="GO:0004519">
    <property type="term" value="F:endonuclease activity"/>
    <property type="evidence" value="ECO:0007669"/>
    <property type="project" value="UniProtKB-KW"/>
</dbReference>
<accession>A0A5E4MCP9</accession>